<dbReference type="Proteomes" id="UP000199392">
    <property type="component" value="Unassembled WGS sequence"/>
</dbReference>
<dbReference type="STRING" id="311180.SAMN04488050_105207"/>
<accession>A0A1I6T0Y0</accession>
<dbReference type="RefSeq" id="WP_092424460.1">
    <property type="nucleotide sequence ID" value="NZ_FNCL01000005.1"/>
</dbReference>
<dbReference type="PANTHER" id="PTHR42949">
    <property type="entry name" value="ANAEROBIC GLYCEROL-3-PHOSPHATE DEHYDROGENASE SUBUNIT B"/>
    <property type="match status" value="1"/>
</dbReference>
<dbReference type="Pfam" id="PF07992">
    <property type="entry name" value="Pyr_redox_2"/>
    <property type="match status" value="1"/>
</dbReference>
<dbReference type="AlphaFoldDB" id="A0A1I6T0Y0"/>
<evidence type="ECO:0000313" key="4">
    <source>
        <dbReference type="EMBL" id="SFS82934.1"/>
    </source>
</evidence>
<dbReference type="InterPro" id="IPR023753">
    <property type="entry name" value="FAD/NAD-binding_dom"/>
</dbReference>
<keyword evidence="5" id="KW-1185">Reference proteome</keyword>
<dbReference type="PRINTS" id="PR00368">
    <property type="entry name" value="FADPNR"/>
</dbReference>
<dbReference type="OrthoDB" id="9801699at2"/>
<evidence type="ECO:0000313" key="5">
    <source>
        <dbReference type="Proteomes" id="UP000199392"/>
    </source>
</evidence>
<gene>
    <name evidence="4" type="ORF">SAMN04488050_105207</name>
</gene>
<proteinExistence type="predicted"/>
<dbReference type="InterPro" id="IPR041117">
    <property type="entry name" value="SoxA_A3"/>
</dbReference>
<dbReference type="PRINTS" id="PR00469">
    <property type="entry name" value="PNDRDTASEII"/>
</dbReference>
<dbReference type="PANTHER" id="PTHR42949:SF3">
    <property type="entry name" value="ANAEROBIC GLYCEROL-3-PHOSPHATE DEHYDROGENASE SUBUNIT B"/>
    <property type="match status" value="1"/>
</dbReference>
<feature type="domain" description="FAD/NAD(P)-binding" evidence="2">
    <location>
        <begin position="10"/>
        <end position="321"/>
    </location>
</feature>
<feature type="domain" description="SoxA A3" evidence="3">
    <location>
        <begin position="384"/>
        <end position="457"/>
    </location>
</feature>
<dbReference type="InterPro" id="IPR051691">
    <property type="entry name" value="Metab_Enz_Cyan_OpOx_G3PDH"/>
</dbReference>
<sequence length="487" mass="50119">MSAQLPDTAELVIIGAGPAGMAAAIEARAAGAEVMLLDETPAAGGQIWRAVGTAPEARKALLGKEYAAGAALVSDFAACGAHHASGVSVWGVMPDGTGPIHVGVSESGAAGMIETRAVILATGAQERPLPVPGWTLPGVMGAGAAQIALKSGGLLPEGRCVLAGVGPLLYLLADQLLRAGVTPAALVETPSPRRRAALPHLPDFLRTPAFLKGAGLIARVRRRIPVITGAEALEITGESRAEALRYRRAGSWHEIPADLVLLHAGVVPSLNLAVAAGVPTRWNAVLRCFEPETDAAGATDLPGLFIAGDGAGIGGAERALPSGRRAAQAALAQLGREVDPLAAAEAQRQWHRADRGRAFIDRWFAPPPSLLAPQGETIACRCEEVPASAIRDAARLGAPGPNQIKTYLRCGMGPCQGRMCAASVTEIMADESGRDPADLGHLRFRTPVRPLSLAELAQLPAGEAARRAALGDAALPETPLPLPDRSS</sequence>
<dbReference type="InterPro" id="IPR041854">
    <property type="entry name" value="BFD-like_2Fe2S-bd_dom_sf"/>
</dbReference>
<dbReference type="Gene3D" id="1.10.10.1100">
    <property type="entry name" value="BFD-like [2Fe-2S]-binding domain"/>
    <property type="match status" value="1"/>
</dbReference>
<dbReference type="SUPFAM" id="SSF51905">
    <property type="entry name" value="FAD/NAD(P)-binding domain"/>
    <property type="match status" value="1"/>
</dbReference>
<dbReference type="GO" id="GO:0016491">
    <property type="term" value="F:oxidoreductase activity"/>
    <property type="evidence" value="ECO:0007669"/>
    <property type="project" value="UniProtKB-KW"/>
</dbReference>
<reference evidence="5" key="1">
    <citation type="submission" date="2016-10" db="EMBL/GenBank/DDBJ databases">
        <authorList>
            <person name="Varghese N."/>
            <person name="Submissions S."/>
        </authorList>
    </citation>
    <scope>NUCLEOTIDE SEQUENCE [LARGE SCALE GENOMIC DNA]</scope>
    <source>
        <strain evidence="5">DSM 26894</strain>
    </source>
</reference>
<dbReference type="InterPro" id="IPR017224">
    <property type="entry name" value="Opine_Oxase_asu/HCN_bsu"/>
</dbReference>
<dbReference type="Gene3D" id="3.50.50.60">
    <property type="entry name" value="FAD/NAD(P)-binding domain"/>
    <property type="match status" value="2"/>
</dbReference>
<evidence type="ECO:0000256" key="1">
    <source>
        <dbReference type="ARBA" id="ARBA00023002"/>
    </source>
</evidence>
<keyword evidence="1" id="KW-0560">Oxidoreductase</keyword>
<dbReference type="CDD" id="cd19946">
    <property type="entry name" value="GlpA-like_Fer2_BFD-like"/>
    <property type="match status" value="1"/>
</dbReference>
<name>A0A1I6T0Y0_9RHOB</name>
<evidence type="ECO:0000259" key="2">
    <source>
        <dbReference type="Pfam" id="PF07992"/>
    </source>
</evidence>
<dbReference type="EMBL" id="FOZW01000005">
    <property type="protein sequence ID" value="SFS82934.1"/>
    <property type="molecule type" value="Genomic_DNA"/>
</dbReference>
<dbReference type="PIRSF" id="PIRSF037495">
    <property type="entry name" value="Opine_OX_OoxA/HcnB"/>
    <property type="match status" value="1"/>
</dbReference>
<organism evidence="4 5">
    <name type="scientific">Alloyangia pacifica</name>
    <dbReference type="NCBI Taxonomy" id="311180"/>
    <lineage>
        <taxon>Bacteria</taxon>
        <taxon>Pseudomonadati</taxon>
        <taxon>Pseudomonadota</taxon>
        <taxon>Alphaproteobacteria</taxon>
        <taxon>Rhodobacterales</taxon>
        <taxon>Roseobacteraceae</taxon>
        <taxon>Alloyangia</taxon>
    </lineage>
</organism>
<dbReference type="InterPro" id="IPR036188">
    <property type="entry name" value="FAD/NAD-bd_sf"/>
</dbReference>
<dbReference type="Pfam" id="PF17806">
    <property type="entry name" value="SO_alpha_A3"/>
    <property type="match status" value="1"/>
</dbReference>
<evidence type="ECO:0000259" key="3">
    <source>
        <dbReference type="Pfam" id="PF17806"/>
    </source>
</evidence>
<protein>
    <submittedName>
        <fullName evidence="4">Thioredoxin reductase</fullName>
    </submittedName>
</protein>